<dbReference type="CDD" id="cd06261">
    <property type="entry name" value="TM_PBP2"/>
    <property type="match status" value="1"/>
</dbReference>
<keyword evidence="2 7" id="KW-0813">Transport</keyword>
<gene>
    <name evidence="9" type="ORF">RM423_20425</name>
</gene>
<keyword evidence="5 7" id="KW-1133">Transmembrane helix</keyword>
<evidence type="ECO:0000256" key="7">
    <source>
        <dbReference type="RuleBase" id="RU363032"/>
    </source>
</evidence>
<keyword evidence="3" id="KW-1003">Cell membrane</keyword>
<evidence type="ECO:0000256" key="1">
    <source>
        <dbReference type="ARBA" id="ARBA00004651"/>
    </source>
</evidence>
<name>A0ABU2JFH3_9ACTN</name>
<dbReference type="PROSITE" id="PS50928">
    <property type="entry name" value="ABC_TM1"/>
    <property type="match status" value="1"/>
</dbReference>
<dbReference type="InterPro" id="IPR035906">
    <property type="entry name" value="MetI-like_sf"/>
</dbReference>
<evidence type="ECO:0000259" key="8">
    <source>
        <dbReference type="PROSITE" id="PS50928"/>
    </source>
</evidence>
<feature type="transmembrane region" description="Helical" evidence="7">
    <location>
        <begin position="284"/>
        <end position="304"/>
    </location>
</feature>
<reference evidence="10" key="1">
    <citation type="submission" date="2023-07" db="EMBL/GenBank/DDBJ databases">
        <title>30 novel species of actinomycetes from the DSMZ collection.</title>
        <authorList>
            <person name="Nouioui I."/>
        </authorList>
    </citation>
    <scope>NUCLEOTIDE SEQUENCE [LARGE SCALE GENOMIC DNA]</scope>
    <source>
        <strain evidence="10">DSM 44399</strain>
    </source>
</reference>
<keyword evidence="6 7" id="KW-0472">Membrane</keyword>
<dbReference type="SUPFAM" id="SSF161098">
    <property type="entry name" value="MetI-like"/>
    <property type="match status" value="1"/>
</dbReference>
<evidence type="ECO:0000256" key="5">
    <source>
        <dbReference type="ARBA" id="ARBA00022989"/>
    </source>
</evidence>
<dbReference type="PANTHER" id="PTHR30193">
    <property type="entry name" value="ABC TRANSPORTER PERMEASE PROTEIN"/>
    <property type="match status" value="1"/>
</dbReference>
<dbReference type="EMBL" id="JAVREH010000050">
    <property type="protein sequence ID" value="MDT0263744.1"/>
    <property type="molecule type" value="Genomic_DNA"/>
</dbReference>
<sequence>MTSVPLVGRGGGAMSRHHSSSRHGFAAVVFLSPAVLLIGIFVLVPMVLTLWISFHAGTISTPLRDMTWTGLKNYRKIFTSDTNIKAFENTGIYVALSLVITVPLAFLIALLVFTPRLRGRSALRVLLFSTYVIPTVAIVIIWSQLYSPQYGPVDVALGAVGLPSPSWLSSPNAALISLVIFNVWQMIGYYVVLLVAGLTQIPQEVYEAAAIDGAGSVQRTAHVTIPLLRNTFVFVGLMTVINSVQVFDPIYLLTQGGPANSTLTISYDIQRTVVQYGLAGQASAMATSLLVVIAVVGGIVALVIRGRVR</sequence>
<evidence type="ECO:0000256" key="2">
    <source>
        <dbReference type="ARBA" id="ARBA00022448"/>
    </source>
</evidence>
<evidence type="ECO:0000313" key="10">
    <source>
        <dbReference type="Proteomes" id="UP001183176"/>
    </source>
</evidence>
<dbReference type="PANTHER" id="PTHR30193:SF41">
    <property type="entry name" value="DIACETYLCHITOBIOSE UPTAKE SYSTEM PERMEASE PROTEIN NGCF"/>
    <property type="match status" value="1"/>
</dbReference>
<dbReference type="InterPro" id="IPR051393">
    <property type="entry name" value="ABC_transporter_permease"/>
</dbReference>
<keyword evidence="10" id="KW-1185">Reference proteome</keyword>
<keyword evidence="4 7" id="KW-0812">Transmembrane</keyword>
<organism evidence="9 10">
    <name type="scientific">Jatrophihabitans lederbergiae</name>
    <dbReference type="NCBI Taxonomy" id="3075547"/>
    <lineage>
        <taxon>Bacteria</taxon>
        <taxon>Bacillati</taxon>
        <taxon>Actinomycetota</taxon>
        <taxon>Actinomycetes</taxon>
        <taxon>Jatrophihabitantales</taxon>
        <taxon>Jatrophihabitantaceae</taxon>
        <taxon>Jatrophihabitans</taxon>
    </lineage>
</organism>
<feature type="transmembrane region" description="Helical" evidence="7">
    <location>
        <begin position="227"/>
        <end position="247"/>
    </location>
</feature>
<feature type="transmembrane region" description="Helical" evidence="7">
    <location>
        <begin position="24"/>
        <end position="54"/>
    </location>
</feature>
<dbReference type="Pfam" id="PF00528">
    <property type="entry name" value="BPD_transp_1"/>
    <property type="match status" value="1"/>
</dbReference>
<feature type="transmembrane region" description="Helical" evidence="7">
    <location>
        <begin position="92"/>
        <end position="113"/>
    </location>
</feature>
<comment type="similarity">
    <text evidence="7">Belongs to the binding-protein-dependent transport system permease family.</text>
</comment>
<comment type="subcellular location">
    <subcellularLocation>
        <location evidence="1 7">Cell membrane</location>
        <topology evidence="1 7">Multi-pass membrane protein</topology>
    </subcellularLocation>
</comment>
<protein>
    <submittedName>
        <fullName evidence="9">Sugar ABC transporter permease</fullName>
    </submittedName>
</protein>
<evidence type="ECO:0000313" key="9">
    <source>
        <dbReference type="EMBL" id="MDT0263744.1"/>
    </source>
</evidence>
<feature type="transmembrane region" description="Helical" evidence="7">
    <location>
        <begin position="173"/>
        <end position="196"/>
    </location>
</feature>
<accession>A0ABU2JFH3</accession>
<comment type="caution">
    <text evidence="9">The sequence shown here is derived from an EMBL/GenBank/DDBJ whole genome shotgun (WGS) entry which is preliminary data.</text>
</comment>
<dbReference type="Proteomes" id="UP001183176">
    <property type="component" value="Unassembled WGS sequence"/>
</dbReference>
<evidence type="ECO:0000256" key="3">
    <source>
        <dbReference type="ARBA" id="ARBA00022475"/>
    </source>
</evidence>
<evidence type="ECO:0000256" key="4">
    <source>
        <dbReference type="ARBA" id="ARBA00022692"/>
    </source>
</evidence>
<proteinExistence type="inferred from homology"/>
<dbReference type="RefSeq" id="WP_311424888.1">
    <property type="nucleotide sequence ID" value="NZ_JAVREH010000050.1"/>
</dbReference>
<feature type="domain" description="ABC transmembrane type-1" evidence="8">
    <location>
        <begin position="87"/>
        <end position="300"/>
    </location>
</feature>
<dbReference type="Gene3D" id="1.10.3720.10">
    <property type="entry name" value="MetI-like"/>
    <property type="match status" value="1"/>
</dbReference>
<feature type="transmembrane region" description="Helical" evidence="7">
    <location>
        <begin position="125"/>
        <end position="145"/>
    </location>
</feature>
<evidence type="ECO:0000256" key="6">
    <source>
        <dbReference type="ARBA" id="ARBA00023136"/>
    </source>
</evidence>
<dbReference type="InterPro" id="IPR000515">
    <property type="entry name" value="MetI-like"/>
</dbReference>